<sequence>MVQLTSIFARALLFAALAVAAPAASTPPLRRQVVGDEACAEIGRVYDEAVSAKTTDNVVVKPSLAYQCLRSIPVDIERDTALVHYLRPWLEYQSTVDILPAPPEEYLYPGVDIFGGLDNITRSLENEGYESQIDFTIDLYRLINVKPRDGHLSWSPVLGVLISFSTPALFVSISEDSIKSPRIYLYSDYQKSTEQGYNASEVKSFDGAPIVDYVQQRSVDNSRDQDPDAAYNEQLYSAALANVLETTAAGRHLHTTLSDESLVEFANGTEATIVNRARIVANFSGITSGQAVHERFEVPRDDGEAEVTLNTTRIPFSPALAGYPEPFVIHEDKYISGYLFNESTLRDTAVLAVNVFMSQNGTARTVLEALEDPVEFTRVASEFVNNSKSQNKSKLIIDLQGNGGGLVANAMSLYATQFPEAGAEAHMNMRLRAHAALNWVGSAAERLGADPKTLPYPVGFNGFVDEDLRNFTSWEDFYGPETIEGNNYTNVVQPLEISYARTGLPGIFEIPEPWFKPENTIILTDGHCASACAYVVGMMTRELGIQVVAMGGRPIDAPMQAVGGTKGGPVISLGPYQTLYPALGAFIKPPDEIDMTPFAEPNPPLAGLPTDTWTVNSANIYLDDDLDGVPVQFRYEAANCKLYYTWETLTNMTSLWTAVANVKWNGAKCVPGSTTNEDDTIGSVPGYTDKVVSNFKWAAGPGDVNGASGSGNGEGGNGGNNEESSSDEDQNAAGSLRASWKMLAVVLSVSTVLFVL</sequence>
<protein>
    <submittedName>
        <fullName evidence="5">Peptidase S41 family protein</fullName>
    </submittedName>
</protein>
<evidence type="ECO:0000259" key="3">
    <source>
        <dbReference type="Pfam" id="PF03572"/>
    </source>
</evidence>
<evidence type="ECO:0000259" key="4">
    <source>
        <dbReference type="Pfam" id="PF23658"/>
    </source>
</evidence>
<feature type="signal peptide" evidence="2">
    <location>
        <begin position="1"/>
        <end position="20"/>
    </location>
</feature>
<dbReference type="GeneID" id="85453095"/>
<dbReference type="InterPro" id="IPR005151">
    <property type="entry name" value="Tail-specific_protease"/>
</dbReference>
<dbReference type="InterPro" id="IPR056186">
    <property type="entry name" value="PDZ_CPAF-rel"/>
</dbReference>
<dbReference type="Pfam" id="PF03572">
    <property type="entry name" value="Peptidase_S41"/>
    <property type="match status" value="1"/>
</dbReference>
<proteinExistence type="predicted"/>
<dbReference type="InterPro" id="IPR052766">
    <property type="entry name" value="S41A_metabolite_peptidase"/>
</dbReference>
<feature type="domain" description="CPAF-like PDZ" evidence="4">
    <location>
        <begin position="163"/>
        <end position="283"/>
    </location>
</feature>
<evidence type="ECO:0000313" key="6">
    <source>
        <dbReference type="Proteomes" id="UP001224890"/>
    </source>
</evidence>
<dbReference type="GO" id="GO:0008236">
    <property type="term" value="F:serine-type peptidase activity"/>
    <property type="evidence" value="ECO:0007669"/>
    <property type="project" value="InterPro"/>
</dbReference>
<evidence type="ECO:0000256" key="1">
    <source>
        <dbReference type="SAM" id="MobiDB-lite"/>
    </source>
</evidence>
<dbReference type="Proteomes" id="UP001224890">
    <property type="component" value="Unassembled WGS sequence"/>
</dbReference>
<dbReference type="PANTHER" id="PTHR37049">
    <property type="entry name" value="PEPTIDASE S41 FAMILY PROTEIN"/>
    <property type="match status" value="1"/>
</dbReference>
<feature type="region of interest" description="Disordered" evidence="1">
    <location>
        <begin position="703"/>
        <end position="732"/>
    </location>
</feature>
<comment type="caution">
    <text evidence="5">The sequence shown here is derived from an EMBL/GenBank/DDBJ whole genome shotgun (WGS) entry which is preliminary data.</text>
</comment>
<feature type="domain" description="Tail specific protease" evidence="3">
    <location>
        <begin position="378"/>
        <end position="540"/>
    </location>
</feature>
<evidence type="ECO:0000313" key="5">
    <source>
        <dbReference type="EMBL" id="KAK1689904.1"/>
    </source>
</evidence>
<gene>
    <name evidence="5" type="ORF">BDP55DRAFT_545417</name>
</gene>
<keyword evidence="6" id="KW-1185">Reference proteome</keyword>
<accession>A0AAJ0EWH2</accession>
<dbReference type="Gene3D" id="3.90.226.10">
    <property type="entry name" value="2-enoyl-CoA Hydratase, Chain A, domain 1"/>
    <property type="match status" value="1"/>
</dbReference>
<feature type="chain" id="PRO_5042465412" evidence="2">
    <location>
        <begin position="21"/>
        <end position="756"/>
    </location>
</feature>
<dbReference type="Pfam" id="PF23658">
    <property type="entry name" value="PDZ_CPAF_rel"/>
    <property type="match status" value="1"/>
</dbReference>
<dbReference type="InterPro" id="IPR029045">
    <property type="entry name" value="ClpP/crotonase-like_dom_sf"/>
</dbReference>
<evidence type="ECO:0000256" key="2">
    <source>
        <dbReference type="SAM" id="SignalP"/>
    </source>
</evidence>
<dbReference type="GO" id="GO:0006508">
    <property type="term" value="P:proteolysis"/>
    <property type="evidence" value="ECO:0007669"/>
    <property type="project" value="InterPro"/>
</dbReference>
<name>A0AAJ0EWH2_9PEZI</name>
<dbReference type="RefSeq" id="XP_060433599.1">
    <property type="nucleotide sequence ID" value="XM_060568569.1"/>
</dbReference>
<dbReference type="EMBL" id="JAHMHR010000007">
    <property type="protein sequence ID" value="KAK1689904.1"/>
    <property type="molecule type" value="Genomic_DNA"/>
</dbReference>
<reference evidence="5" key="1">
    <citation type="submission" date="2021-06" db="EMBL/GenBank/DDBJ databases">
        <title>Comparative genomics, transcriptomics and evolutionary studies reveal genomic signatures of adaptation to plant cell wall in hemibiotrophic fungi.</title>
        <authorList>
            <consortium name="DOE Joint Genome Institute"/>
            <person name="Baroncelli R."/>
            <person name="Diaz J.F."/>
            <person name="Benocci T."/>
            <person name="Peng M."/>
            <person name="Battaglia E."/>
            <person name="Haridas S."/>
            <person name="Andreopoulos W."/>
            <person name="Labutti K."/>
            <person name="Pangilinan J."/>
            <person name="Floch G.L."/>
            <person name="Makela M.R."/>
            <person name="Henrissat B."/>
            <person name="Grigoriev I.V."/>
            <person name="Crouch J.A."/>
            <person name="De Vries R.P."/>
            <person name="Sukno S.A."/>
            <person name="Thon M.R."/>
        </authorList>
    </citation>
    <scope>NUCLEOTIDE SEQUENCE</scope>
    <source>
        <strain evidence="5">CBS 193.32</strain>
    </source>
</reference>
<keyword evidence="2" id="KW-0732">Signal</keyword>
<dbReference type="SUPFAM" id="SSF52096">
    <property type="entry name" value="ClpP/crotonase"/>
    <property type="match status" value="1"/>
</dbReference>
<dbReference type="PANTHER" id="PTHR37049:SF4">
    <property type="entry name" value="RHODANESE DOMAIN-CONTAINING PROTEIN"/>
    <property type="match status" value="1"/>
</dbReference>
<feature type="compositionally biased region" description="Gly residues" evidence="1">
    <location>
        <begin position="708"/>
        <end position="719"/>
    </location>
</feature>
<dbReference type="AlphaFoldDB" id="A0AAJ0EWH2"/>
<organism evidence="5 6">
    <name type="scientific">Colletotrichum godetiae</name>
    <dbReference type="NCBI Taxonomy" id="1209918"/>
    <lineage>
        <taxon>Eukaryota</taxon>
        <taxon>Fungi</taxon>
        <taxon>Dikarya</taxon>
        <taxon>Ascomycota</taxon>
        <taxon>Pezizomycotina</taxon>
        <taxon>Sordariomycetes</taxon>
        <taxon>Hypocreomycetidae</taxon>
        <taxon>Glomerellales</taxon>
        <taxon>Glomerellaceae</taxon>
        <taxon>Colletotrichum</taxon>
        <taxon>Colletotrichum acutatum species complex</taxon>
    </lineage>
</organism>